<dbReference type="EMBL" id="NSIT01000221">
    <property type="protein sequence ID" value="PJE78256.1"/>
    <property type="molecule type" value="Genomic_DNA"/>
</dbReference>
<name>A0A2H9T4W8_9ZZZZ</name>
<accession>A0A2H9T4W8</accession>
<organism evidence="1">
    <name type="scientific">invertebrate metagenome</name>
    <dbReference type="NCBI Taxonomy" id="1711999"/>
    <lineage>
        <taxon>unclassified sequences</taxon>
        <taxon>metagenomes</taxon>
        <taxon>organismal metagenomes</taxon>
    </lineage>
</organism>
<protein>
    <submittedName>
        <fullName evidence="1">Uncharacterized protein</fullName>
    </submittedName>
</protein>
<evidence type="ECO:0000313" key="1">
    <source>
        <dbReference type="EMBL" id="PJE78256.1"/>
    </source>
</evidence>
<proteinExistence type="predicted"/>
<comment type="caution">
    <text evidence="1">The sequence shown here is derived from an EMBL/GenBank/DDBJ whole genome shotgun (WGS) entry which is preliminary data.</text>
</comment>
<gene>
    <name evidence="1" type="ORF">CI610_02818</name>
</gene>
<dbReference type="AlphaFoldDB" id="A0A2H9T4W8"/>
<reference evidence="1" key="1">
    <citation type="journal article" date="2017" name="Appl. Environ. Microbiol.">
        <title>Molecular characterization of an Endozoicomonas-like organism causing infection in king scallop Pecten maximus L.</title>
        <authorList>
            <person name="Cano I."/>
            <person name="van Aerle R."/>
            <person name="Ross S."/>
            <person name="Verner-Jeffreys D.W."/>
            <person name="Paley R.K."/>
            <person name="Rimmer G."/>
            <person name="Ryder D."/>
            <person name="Hooper P."/>
            <person name="Stone D."/>
            <person name="Feist S.W."/>
        </authorList>
    </citation>
    <scope>NUCLEOTIDE SEQUENCE</scope>
</reference>
<sequence length="212" mass="24010">MNKYVTGFFIFAFLSVGAWMKFTIPDADKYDPFRNPLASFEIIKGVSNFIFSETSADESNGHKNDSEVSSKAASGSHVGIQIPINDEFKKELMAFYTSSQFSGEYSNFIERLTKEKEVVLYPTIRSYINKVTAKIIDNNNFSLTVYLNYEDDAGKPIIIPSTFIADKKLGSPKKNIVQIPDRDKEVEYKMPDSWDGFTLYDIGLFSLISYAT</sequence>